<gene>
    <name evidence="2" type="ORF">K457DRAFT_24740</name>
</gene>
<feature type="compositionally biased region" description="Polar residues" evidence="1">
    <location>
        <begin position="79"/>
        <end position="89"/>
    </location>
</feature>
<dbReference type="EMBL" id="KV442109">
    <property type="protein sequence ID" value="OAQ23760.1"/>
    <property type="molecule type" value="Genomic_DNA"/>
</dbReference>
<organism evidence="2 3">
    <name type="scientific">Linnemannia elongata AG-77</name>
    <dbReference type="NCBI Taxonomy" id="1314771"/>
    <lineage>
        <taxon>Eukaryota</taxon>
        <taxon>Fungi</taxon>
        <taxon>Fungi incertae sedis</taxon>
        <taxon>Mucoromycota</taxon>
        <taxon>Mortierellomycotina</taxon>
        <taxon>Mortierellomycetes</taxon>
        <taxon>Mortierellales</taxon>
        <taxon>Mortierellaceae</taxon>
        <taxon>Linnemannia</taxon>
    </lineage>
</organism>
<name>A0A197JF55_9FUNG</name>
<accession>A0A197JF55</accession>
<dbReference type="AlphaFoldDB" id="A0A197JF55"/>
<sequence>MAPIKNNKNVQLKLRSLTRRAKGHRVSLDTRDYQLLAHSSSFSSEANPVSHQPSASSYKTPRSPSPSLPAEDQDGTPAGPSSVQATETASSSSSSKGKENMCAK</sequence>
<evidence type="ECO:0000313" key="3">
    <source>
        <dbReference type="Proteomes" id="UP000078512"/>
    </source>
</evidence>
<feature type="region of interest" description="Disordered" evidence="1">
    <location>
        <begin position="39"/>
        <end position="104"/>
    </location>
</feature>
<proteinExistence type="predicted"/>
<dbReference type="Proteomes" id="UP000078512">
    <property type="component" value="Unassembled WGS sequence"/>
</dbReference>
<evidence type="ECO:0000256" key="1">
    <source>
        <dbReference type="SAM" id="MobiDB-lite"/>
    </source>
</evidence>
<feature type="compositionally biased region" description="Polar residues" evidence="1">
    <location>
        <begin position="39"/>
        <end position="62"/>
    </location>
</feature>
<evidence type="ECO:0000313" key="2">
    <source>
        <dbReference type="EMBL" id="OAQ23760.1"/>
    </source>
</evidence>
<reference evidence="2 3" key="1">
    <citation type="submission" date="2016-05" db="EMBL/GenBank/DDBJ databases">
        <title>Genome sequencing reveals origins of a unique bacterial endosymbiosis in the earliest lineages of terrestrial Fungi.</title>
        <authorList>
            <consortium name="DOE Joint Genome Institute"/>
            <person name="Uehling J."/>
            <person name="Gryganskyi A."/>
            <person name="Hameed K."/>
            <person name="Tschaplinski T."/>
            <person name="Misztal P."/>
            <person name="Wu S."/>
            <person name="Desiro A."/>
            <person name="Vande Pol N."/>
            <person name="Du Z.-Y."/>
            <person name="Zienkiewicz A."/>
            <person name="Zienkiewicz K."/>
            <person name="Morin E."/>
            <person name="Tisserant E."/>
            <person name="Splivallo R."/>
            <person name="Hainaut M."/>
            <person name="Henrissat B."/>
            <person name="Ohm R."/>
            <person name="Kuo A."/>
            <person name="Yan J."/>
            <person name="Lipzen A."/>
            <person name="Nolan M."/>
            <person name="Labutti K."/>
            <person name="Barry K."/>
            <person name="Goldstein A."/>
            <person name="Labbe J."/>
            <person name="Schadt C."/>
            <person name="Tuskan G."/>
            <person name="Grigoriev I."/>
            <person name="Martin F."/>
            <person name="Vilgalys R."/>
            <person name="Bonito G."/>
        </authorList>
    </citation>
    <scope>NUCLEOTIDE SEQUENCE [LARGE SCALE GENOMIC DNA]</scope>
    <source>
        <strain evidence="2 3">AG-77</strain>
    </source>
</reference>
<protein>
    <submittedName>
        <fullName evidence="2">Uncharacterized protein</fullName>
    </submittedName>
</protein>
<keyword evidence="3" id="KW-1185">Reference proteome</keyword>